<sequence length="548" mass="61301">MDMHPRKSMGQCDDGPGKSSGSSGIDDMGKDHRRYLRLSIITAWQKLNEYYTKLGESPLFAASIILNPSLGMSYLEVNWASEEQLVWVRDAKIGLSDYLDRWYRCSRPVDEQQKAIVERAASPIVPRKTSEASVFRQWVKSRTAKTTAMGSELERYLRLEPQETEDPIEWWMGRRGQFPMVSQLALDILAIPAMATDCERSFSLAKLTLTSQRLSMTTETLEKLQCLKIWVRHGAVKLGATAALRIIETLWNAWKKEQQALKQMIEGQETAIRQLQQDIQAIQAQAAEKRKLMRSFADIARVLPTEGLNGGVRRPEPVSPPAPPLSSPGEDLFCMIDISGAGDDDSDKAQIGQVRQAIEAAVRAKKESERWRCAAVVRGARNANIIKVICRDVVVELHMVRQAVLETDIPGAKLLRERLYPVKINGANRSAVLDSNQNFLAGVTEAFGQENEVTIAKMNWLSDKGNGKAYGSMVVYVTKENDARRLLEDKYFHLGGESARTSVFEPGADAVQCYNCWGLGHKAFVCKEAQRCGRCAERGHHILFAACI</sequence>
<evidence type="ECO:0000256" key="7">
    <source>
        <dbReference type="SAM" id="MobiDB-lite"/>
    </source>
</evidence>
<accession>A0A0C4DIP0</accession>
<dbReference type="SUPFAM" id="SSF57756">
    <property type="entry name" value="Retrovirus zinc finger-like domains"/>
    <property type="match status" value="1"/>
</dbReference>
<organism evidence="9 10">
    <name type="scientific">Fusarium oxysporum (strain Fo5176)</name>
    <name type="common">Fusarium vascular wilt</name>
    <dbReference type="NCBI Taxonomy" id="660025"/>
    <lineage>
        <taxon>Eukaryota</taxon>
        <taxon>Fungi</taxon>
        <taxon>Dikarya</taxon>
        <taxon>Ascomycota</taxon>
        <taxon>Pezizomycotina</taxon>
        <taxon>Sordariomycetes</taxon>
        <taxon>Hypocreomycetidae</taxon>
        <taxon>Hypocreales</taxon>
        <taxon>Nectriaceae</taxon>
        <taxon>Fusarium</taxon>
        <taxon>Fusarium oxysporum species complex</taxon>
    </lineage>
</organism>
<dbReference type="Pfam" id="PF05699">
    <property type="entry name" value="Dimer_Tnp_hAT"/>
    <property type="match status" value="1"/>
</dbReference>
<evidence type="ECO:0000256" key="5">
    <source>
        <dbReference type="ARBA" id="ARBA00023242"/>
    </source>
</evidence>
<keyword evidence="2" id="KW-0479">Metal-binding</keyword>
<feature type="domain" description="HAT C-terminal dimerisation" evidence="8">
    <location>
        <begin position="152"/>
        <end position="230"/>
    </location>
</feature>
<feature type="coiled-coil region" evidence="6">
    <location>
        <begin position="258"/>
        <end position="292"/>
    </location>
</feature>
<dbReference type="EnsemblFungi" id="FOXG_17275T0">
    <property type="protein sequence ID" value="FOXG_17275P0"/>
    <property type="gene ID" value="FOXG_17275"/>
</dbReference>
<keyword evidence="5" id="KW-0539">Nucleus</keyword>
<dbReference type="GO" id="GO:0005634">
    <property type="term" value="C:nucleus"/>
    <property type="evidence" value="ECO:0007669"/>
    <property type="project" value="UniProtKB-SubCell"/>
</dbReference>
<dbReference type="Proteomes" id="UP000002489">
    <property type="component" value="Unassembled WGS sequence"/>
</dbReference>
<dbReference type="PANTHER" id="PTHR46481">
    <property type="entry name" value="ZINC FINGER BED DOMAIN-CONTAINING PROTEIN 4"/>
    <property type="match status" value="1"/>
</dbReference>
<dbReference type="PANTHER" id="PTHR46481:SF10">
    <property type="entry name" value="ZINC FINGER BED DOMAIN-CONTAINING PROTEIN 39"/>
    <property type="match status" value="1"/>
</dbReference>
<dbReference type="SUPFAM" id="SSF53098">
    <property type="entry name" value="Ribonuclease H-like"/>
    <property type="match status" value="1"/>
</dbReference>
<evidence type="ECO:0000256" key="1">
    <source>
        <dbReference type="ARBA" id="ARBA00004123"/>
    </source>
</evidence>
<keyword evidence="6" id="KW-0175">Coiled coil</keyword>
<evidence type="ECO:0000256" key="3">
    <source>
        <dbReference type="ARBA" id="ARBA00022771"/>
    </source>
</evidence>
<dbReference type="GO" id="GO:0003676">
    <property type="term" value="F:nucleic acid binding"/>
    <property type="evidence" value="ECO:0007669"/>
    <property type="project" value="InterPro"/>
</dbReference>
<dbReference type="InterPro" id="IPR036875">
    <property type="entry name" value="Znf_CCHC_sf"/>
</dbReference>
<evidence type="ECO:0000313" key="10">
    <source>
        <dbReference type="Proteomes" id="UP000002489"/>
    </source>
</evidence>
<evidence type="ECO:0000256" key="4">
    <source>
        <dbReference type="ARBA" id="ARBA00022833"/>
    </source>
</evidence>
<dbReference type="GO" id="GO:0046983">
    <property type="term" value="F:protein dimerization activity"/>
    <property type="evidence" value="ECO:0007669"/>
    <property type="project" value="InterPro"/>
</dbReference>
<evidence type="ECO:0000313" key="9">
    <source>
        <dbReference type="EnsemblFungi" id="FOXG_17275P0"/>
    </source>
</evidence>
<evidence type="ECO:0000259" key="8">
    <source>
        <dbReference type="Pfam" id="PF05699"/>
    </source>
</evidence>
<protein>
    <recommendedName>
        <fullName evidence="8">HAT C-terminal dimerisation domain-containing protein</fullName>
    </recommendedName>
</protein>
<feature type="region of interest" description="Disordered" evidence="7">
    <location>
        <begin position="1"/>
        <end position="28"/>
    </location>
</feature>
<proteinExistence type="predicted"/>
<dbReference type="InterPro" id="IPR008906">
    <property type="entry name" value="HATC_C_dom"/>
</dbReference>
<dbReference type="InterPro" id="IPR012337">
    <property type="entry name" value="RNaseH-like_sf"/>
</dbReference>
<evidence type="ECO:0000256" key="2">
    <source>
        <dbReference type="ARBA" id="ARBA00022723"/>
    </source>
</evidence>
<keyword evidence="4" id="KW-0862">Zinc</keyword>
<dbReference type="Gene3D" id="4.10.60.10">
    <property type="entry name" value="Zinc finger, CCHC-type"/>
    <property type="match status" value="1"/>
</dbReference>
<reference evidence="9" key="2">
    <citation type="submission" date="2025-08" db="UniProtKB">
        <authorList>
            <consortium name="EnsemblFungi"/>
        </authorList>
    </citation>
    <scope>IDENTIFICATION</scope>
    <source>
        <strain evidence="9">4287 / CBS 123668 / FGSC 9935 / NRRL 34936</strain>
    </source>
</reference>
<reference evidence="10" key="1">
    <citation type="journal article" date="2012" name="Mol. Plant Microbe Interact.">
        <title>A highly conserved effector in Fusarium oxysporum is required for full virulence on Arabidopsis.</title>
        <authorList>
            <person name="Thatcher L.F."/>
            <person name="Gardiner D.M."/>
            <person name="Kazan K."/>
            <person name="Manners J."/>
        </authorList>
    </citation>
    <scope>NUCLEOTIDE SEQUENCE [LARGE SCALE GENOMIC DNA]</scope>
    <source>
        <strain evidence="10">Fo5176</strain>
    </source>
</reference>
<dbReference type="GO" id="GO:0008270">
    <property type="term" value="F:zinc ion binding"/>
    <property type="evidence" value="ECO:0007669"/>
    <property type="project" value="UniProtKB-KW"/>
</dbReference>
<dbReference type="InterPro" id="IPR052035">
    <property type="entry name" value="ZnF_BED_domain_contain"/>
</dbReference>
<dbReference type="AlphaFoldDB" id="A0A0C4DIP0"/>
<keyword evidence="3" id="KW-0863">Zinc-finger</keyword>
<evidence type="ECO:0000256" key="6">
    <source>
        <dbReference type="SAM" id="Coils"/>
    </source>
</evidence>
<dbReference type="STRING" id="426428.A0A0C4DIP0"/>
<comment type="subcellular location">
    <subcellularLocation>
        <location evidence="1">Nucleus</location>
    </subcellularLocation>
</comment>
<feature type="compositionally biased region" description="Low complexity" evidence="7">
    <location>
        <begin position="13"/>
        <end position="26"/>
    </location>
</feature>
<name>A0A0C4DIP0_FUSOF</name>